<reference evidence="3 4" key="1">
    <citation type="journal article" date="2019" name="Nat. Ecol. Evol.">
        <title>Megaphylogeny resolves global patterns of mushroom evolution.</title>
        <authorList>
            <person name="Varga T."/>
            <person name="Krizsan K."/>
            <person name="Foldi C."/>
            <person name="Dima B."/>
            <person name="Sanchez-Garcia M."/>
            <person name="Sanchez-Ramirez S."/>
            <person name="Szollosi G.J."/>
            <person name="Szarkandi J.G."/>
            <person name="Papp V."/>
            <person name="Albert L."/>
            <person name="Andreopoulos W."/>
            <person name="Angelini C."/>
            <person name="Antonin V."/>
            <person name="Barry K.W."/>
            <person name="Bougher N.L."/>
            <person name="Buchanan P."/>
            <person name="Buyck B."/>
            <person name="Bense V."/>
            <person name="Catcheside P."/>
            <person name="Chovatia M."/>
            <person name="Cooper J."/>
            <person name="Damon W."/>
            <person name="Desjardin D."/>
            <person name="Finy P."/>
            <person name="Geml J."/>
            <person name="Haridas S."/>
            <person name="Hughes K."/>
            <person name="Justo A."/>
            <person name="Karasinski D."/>
            <person name="Kautmanova I."/>
            <person name="Kiss B."/>
            <person name="Kocsube S."/>
            <person name="Kotiranta H."/>
            <person name="LaButti K.M."/>
            <person name="Lechner B.E."/>
            <person name="Liimatainen K."/>
            <person name="Lipzen A."/>
            <person name="Lukacs Z."/>
            <person name="Mihaltcheva S."/>
            <person name="Morgado L.N."/>
            <person name="Niskanen T."/>
            <person name="Noordeloos M.E."/>
            <person name="Ohm R.A."/>
            <person name="Ortiz-Santana B."/>
            <person name="Ovrebo C."/>
            <person name="Racz N."/>
            <person name="Riley R."/>
            <person name="Savchenko A."/>
            <person name="Shiryaev A."/>
            <person name="Soop K."/>
            <person name="Spirin V."/>
            <person name="Szebenyi C."/>
            <person name="Tomsovsky M."/>
            <person name="Tulloss R.E."/>
            <person name="Uehling J."/>
            <person name="Grigoriev I.V."/>
            <person name="Vagvolgyi C."/>
            <person name="Papp T."/>
            <person name="Martin F.M."/>
            <person name="Miettinen O."/>
            <person name="Hibbett D.S."/>
            <person name="Nagy L.G."/>
        </authorList>
    </citation>
    <scope>NUCLEOTIDE SEQUENCE [LARGE SCALE GENOMIC DNA]</scope>
    <source>
        <strain evidence="3 4">FP101781</strain>
    </source>
</reference>
<feature type="region of interest" description="Disordered" evidence="1">
    <location>
        <begin position="445"/>
        <end position="473"/>
    </location>
</feature>
<feature type="region of interest" description="Disordered" evidence="1">
    <location>
        <begin position="339"/>
        <end position="396"/>
    </location>
</feature>
<dbReference type="STRING" id="71717.A0A4Y7T5F8"/>
<evidence type="ECO:0000259" key="2">
    <source>
        <dbReference type="SMART" id="SM00066"/>
    </source>
</evidence>
<evidence type="ECO:0000313" key="4">
    <source>
        <dbReference type="Proteomes" id="UP000298030"/>
    </source>
</evidence>
<feature type="domain" description="Zn(2)-C6 fungal-type" evidence="2">
    <location>
        <begin position="6"/>
        <end position="51"/>
    </location>
</feature>
<feature type="compositionally biased region" description="Low complexity" evidence="1">
    <location>
        <begin position="342"/>
        <end position="355"/>
    </location>
</feature>
<keyword evidence="4" id="KW-1185">Reference proteome</keyword>
<feature type="region of interest" description="Disordered" evidence="1">
    <location>
        <begin position="91"/>
        <end position="124"/>
    </location>
</feature>
<organism evidence="3 4">
    <name type="scientific">Coprinellus micaceus</name>
    <name type="common">Glistening ink-cap mushroom</name>
    <name type="synonym">Coprinus micaceus</name>
    <dbReference type="NCBI Taxonomy" id="71717"/>
    <lineage>
        <taxon>Eukaryota</taxon>
        <taxon>Fungi</taxon>
        <taxon>Dikarya</taxon>
        <taxon>Basidiomycota</taxon>
        <taxon>Agaricomycotina</taxon>
        <taxon>Agaricomycetes</taxon>
        <taxon>Agaricomycetidae</taxon>
        <taxon>Agaricales</taxon>
        <taxon>Agaricineae</taxon>
        <taxon>Psathyrellaceae</taxon>
        <taxon>Coprinellus</taxon>
    </lineage>
</organism>
<gene>
    <name evidence="3" type="ORF">FA13DRAFT_640418</name>
</gene>
<feature type="compositionally biased region" description="Polar residues" evidence="1">
    <location>
        <begin position="110"/>
        <end position="124"/>
    </location>
</feature>
<accession>A0A4Y7T5F8</accession>
<dbReference type="SUPFAM" id="SSF57701">
    <property type="entry name" value="Zn2/Cys6 DNA-binding domain"/>
    <property type="match status" value="1"/>
</dbReference>
<dbReference type="OrthoDB" id="5419315at2759"/>
<feature type="compositionally biased region" description="Basic and acidic residues" evidence="1">
    <location>
        <begin position="452"/>
        <end position="468"/>
    </location>
</feature>
<dbReference type="Proteomes" id="UP000298030">
    <property type="component" value="Unassembled WGS sequence"/>
</dbReference>
<dbReference type="EMBL" id="QPFP01000027">
    <property type="protein sequence ID" value="TEB29407.1"/>
    <property type="molecule type" value="Genomic_DNA"/>
</dbReference>
<dbReference type="InterPro" id="IPR036864">
    <property type="entry name" value="Zn2-C6_fun-type_DNA-bd_sf"/>
</dbReference>
<dbReference type="GO" id="GO:0008270">
    <property type="term" value="F:zinc ion binding"/>
    <property type="evidence" value="ECO:0007669"/>
    <property type="project" value="InterPro"/>
</dbReference>
<feature type="region of interest" description="Disordered" evidence="1">
    <location>
        <begin position="280"/>
        <end position="319"/>
    </location>
</feature>
<evidence type="ECO:0000313" key="3">
    <source>
        <dbReference type="EMBL" id="TEB29407.1"/>
    </source>
</evidence>
<feature type="compositionally biased region" description="Polar residues" evidence="1">
    <location>
        <begin position="280"/>
        <end position="298"/>
    </location>
</feature>
<name>A0A4Y7T5F8_COPMI</name>
<dbReference type="GO" id="GO:0000981">
    <property type="term" value="F:DNA-binding transcription factor activity, RNA polymerase II-specific"/>
    <property type="evidence" value="ECO:0007669"/>
    <property type="project" value="InterPro"/>
</dbReference>
<feature type="domain" description="Zn(2)-C6 fungal-type" evidence="2">
    <location>
        <begin position="173"/>
        <end position="219"/>
    </location>
</feature>
<dbReference type="InterPro" id="IPR001138">
    <property type="entry name" value="Zn2Cys6_DnaBD"/>
</dbReference>
<protein>
    <recommendedName>
        <fullName evidence="2">Zn(2)-C6 fungal-type domain-containing protein</fullName>
    </recommendedName>
</protein>
<dbReference type="Gene3D" id="4.10.240.10">
    <property type="entry name" value="Zn(2)-C6 fungal-type DNA-binding domain"/>
    <property type="match status" value="1"/>
</dbReference>
<dbReference type="AlphaFoldDB" id="A0A4Y7T5F8"/>
<dbReference type="SMART" id="SM00066">
    <property type="entry name" value="GAL4"/>
    <property type="match status" value="2"/>
</dbReference>
<evidence type="ECO:0000256" key="1">
    <source>
        <dbReference type="SAM" id="MobiDB-lite"/>
    </source>
</evidence>
<comment type="caution">
    <text evidence="3">The sequence shown here is derived from an EMBL/GenBank/DDBJ whole genome shotgun (WGS) entry which is preliminary data.</text>
</comment>
<sequence>MSQNLRLTKVVCSECKRLKIKGDPKSPCGTCMRREVADGCTYAHEALNRKVDIFSLSDRLQALDNAPLEFALGARIDADLDLDAAITALHIQGDGRTEPPRPSGDLISPRLSSPLTGSGGESNDNRSIGAGEFAHLYGTIGVPEGHTAAKFSQDNLKPWAASAASPRFLKDAARTKSGCYTCRIRRKKGDSNKEACQTCHRLRLEHLGFGSKQPEWLVNQDVVCLREQTKEYSVSHRFVKSVAGAGPGLANGRPRTFSACLASADPGYAYDKLGFSDEGSLTTSLNPPSQSGLTSQPESLGDETGKPIYGRDSVDDGARSTWAHPQAFQASTMLVSEFADASGTPGESPTPSPNSLDNHKCVHTRRPSPSTLRGRRLSPLPTSHRPSRPPEDVKLPPLRRELDSLLHPAFAVGPTPPIIFVELYGANESALPSGLLCPCTGNLDPDPSGYDSQERVPRRHPELNDRGGEPATQAHNVFGWSGAFSNGGGRDANSGPTISLQVDEDVGALGLGGTVGGDEVHGARDGQTVMSSVAHGQPILIE</sequence>
<proteinExistence type="predicted"/>